<evidence type="ECO:0000259" key="1">
    <source>
        <dbReference type="PROSITE" id="PS51186"/>
    </source>
</evidence>
<dbReference type="PROSITE" id="PS51186">
    <property type="entry name" value="GNAT"/>
    <property type="match status" value="1"/>
</dbReference>
<gene>
    <name evidence="2" type="ORF">A3F83_12745</name>
</gene>
<sequence length="197" mass="22531">MTEIPVAGSPYRFYPLTPERWADFEKLFGPRGACAGCWCMFWRLAMKEYRQGQGEPNKRAMKTLVESGKRPGILAYDRERAVGWCSLAPRTEFPRFETTRTLKPVDDRPVWSIVCLFVAKEYRRHGLSGELLKAAVSFAAGEGAEIVEGYPRTKPEGVNLFDLFIYTGIFSAFERAGFSEVQRPTPIRVIARFYIER</sequence>
<dbReference type="Gene3D" id="3.40.630.30">
    <property type="match status" value="1"/>
</dbReference>
<feature type="domain" description="N-acetyltransferase" evidence="1">
    <location>
        <begin position="11"/>
        <end position="196"/>
    </location>
</feature>
<dbReference type="AlphaFoldDB" id="A0A1F5YLS4"/>
<dbReference type="STRING" id="1817867.A3F83_12745"/>
<dbReference type="InterPro" id="IPR000182">
    <property type="entry name" value="GNAT_dom"/>
</dbReference>
<organism evidence="2 3">
    <name type="scientific">Candidatus Glassbacteria bacterium RIFCSPLOWO2_12_FULL_58_11</name>
    <dbReference type="NCBI Taxonomy" id="1817867"/>
    <lineage>
        <taxon>Bacteria</taxon>
        <taxon>Candidatus Glassiibacteriota</taxon>
    </lineage>
</organism>
<evidence type="ECO:0000313" key="3">
    <source>
        <dbReference type="Proteomes" id="UP000179129"/>
    </source>
</evidence>
<proteinExistence type="predicted"/>
<dbReference type="CDD" id="cd04301">
    <property type="entry name" value="NAT_SF"/>
    <property type="match status" value="1"/>
</dbReference>
<dbReference type="SUPFAM" id="SSF55729">
    <property type="entry name" value="Acyl-CoA N-acyltransferases (Nat)"/>
    <property type="match status" value="1"/>
</dbReference>
<dbReference type="Pfam" id="PF00583">
    <property type="entry name" value="Acetyltransf_1"/>
    <property type="match status" value="1"/>
</dbReference>
<reference evidence="2 3" key="1">
    <citation type="journal article" date="2016" name="Nat. Commun.">
        <title>Thousands of microbial genomes shed light on interconnected biogeochemical processes in an aquifer system.</title>
        <authorList>
            <person name="Anantharaman K."/>
            <person name="Brown C.T."/>
            <person name="Hug L.A."/>
            <person name="Sharon I."/>
            <person name="Castelle C.J."/>
            <person name="Probst A.J."/>
            <person name="Thomas B.C."/>
            <person name="Singh A."/>
            <person name="Wilkins M.J."/>
            <person name="Karaoz U."/>
            <person name="Brodie E.L."/>
            <person name="Williams K.H."/>
            <person name="Hubbard S.S."/>
            <person name="Banfield J.F."/>
        </authorList>
    </citation>
    <scope>NUCLEOTIDE SEQUENCE [LARGE SCALE GENOMIC DNA]</scope>
</reference>
<name>A0A1F5YLS4_9BACT</name>
<comment type="caution">
    <text evidence="2">The sequence shown here is derived from an EMBL/GenBank/DDBJ whole genome shotgun (WGS) entry which is preliminary data.</text>
</comment>
<accession>A0A1F5YLS4</accession>
<dbReference type="InterPro" id="IPR016181">
    <property type="entry name" value="Acyl_CoA_acyltransferase"/>
</dbReference>
<dbReference type="GO" id="GO:0016747">
    <property type="term" value="F:acyltransferase activity, transferring groups other than amino-acyl groups"/>
    <property type="evidence" value="ECO:0007669"/>
    <property type="project" value="InterPro"/>
</dbReference>
<dbReference type="Proteomes" id="UP000179129">
    <property type="component" value="Unassembled WGS sequence"/>
</dbReference>
<keyword evidence="2" id="KW-0808">Transferase</keyword>
<evidence type="ECO:0000313" key="2">
    <source>
        <dbReference type="EMBL" id="OGG01044.1"/>
    </source>
</evidence>
<protein>
    <submittedName>
        <fullName evidence="2">GNAT family N-acetyltransferase</fullName>
    </submittedName>
</protein>
<dbReference type="EMBL" id="MFIX01000229">
    <property type="protein sequence ID" value="OGG01044.1"/>
    <property type="molecule type" value="Genomic_DNA"/>
</dbReference>